<dbReference type="AlphaFoldDB" id="A0A914RQV1"/>
<keyword evidence="2" id="KW-1185">Reference proteome</keyword>
<feature type="compositionally biased region" description="Low complexity" evidence="1">
    <location>
        <begin position="86"/>
        <end position="97"/>
    </location>
</feature>
<evidence type="ECO:0000313" key="3">
    <source>
        <dbReference type="WBParaSite" id="PEQ_0000720301-mRNA-1"/>
    </source>
</evidence>
<protein>
    <submittedName>
        <fullName evidence="3">Uncharacterized protein</fullName>
    </submittedName>
</protein>
<dbReference type="WBParaSite" id="PEQ_0000720301-mRNA-1">
    <property type="protein sequence ID" value="PEQ_0000720301-mRNA-1"/>
    <property type="gene ID" value="PEQ_0000720301"/>
</dbReference>
<name>A0A914RQV1_PAREQ</name>
<sequence>MVAAYIDVHSARIFSAKTTSSNIRRVVSKLTAKTTNVCHVIVMVSSHVCGVKFVSATSTCEERASTRRHAYGRQTAVAEADDEESYVYGSSSYSYAGGNYGEGDDTDDSDEDGDYDGDEETDEEETESSDGTEKAK</sequence>
<accession>A0A914RQV1</accession>
<reference evidence="3" key="1">
    <citation type="submission" date="2022-11" db="UniProtKB">
        <authorList>
            <consortium name="WormBaseParasite"/>
        </authorList>
    </citation>
    <scope>IDENTIFICATION</scope>
</reference>
<organism evidence="2 3">
    <name type="scientific">Parascaris equorum</name>
    <name type="common">Equine roundworm</name>
    <dbReference type="NCBI Taxonomy" id="6256"/>
    <lineage>
        <taxon>Eukaryota</taxon>
        <taxon>Metazoa</taxon>
        <taxon>Ecdysozoa</taxon>
        <taxon>Nematoda</taxon>
        <taxon>Chromadorea</taxon>
        <taxon>Rhabditida</taxon>
        <taxon>Spirurina</taxon>
        <taxon>Ascaridomorpha</taxon>
        <taxon>Ascaridoidea</taxon>
        <taxon>Ascarididae</taxon>
        <taxon>Parascaris</taxon>
    </lineage>
</organism>
<proteinExistence type="predicted"/>
<evidence type="ECO:0000256" key="1">
    <source>
        <dbReference type="SAM" id="MobiDB-lite"/>
    </source>
</evidence>
<feature type="compositionally biased region" description="Acidic residues" evidence="1">
    <location>
        <begin position="102"/>
        <end position="130"/>
    </location>
</feature>
<feature type="region of interest" description="Disordered" evidence="1">
    <location>
        <begin position="65"/>
        <end position="136"/>
    </location>
</feature>
<dbReference type="Proteomes" id="UP000887564">
    <property type="component" value="Unplaced"/>
</dbReference>
<evidence type="ECO:0000313" key="2">
    <source>
        <dbReference type="Proteomes" id="UP000887564"/>
    </source>
</evidence>